<dbReference type="Proteomes" id="UP000297741">
    <property type="component" value="Unassembled WGS sequence"/>
</dbReference>
<evidence type="ECO:0000313" key="2">
    <source>
        <dbReference type="Proteomes" id="UP000297741"/>
    </source>
</evidence>
<accession>A0ABY2KLX3</accession>
<comment type="caution">
    <text evidence="1">The sequence shown here is derived from an EMBL/GenBank/DDBJ whole genome shotgun (WGS) entry which is preliminary data.</text>
</comment>
<proteinExistence type="predicted"/>
<keyword evidence="2" id="KW-1185">Reference proteome</keyword>
<reference evidence="1 2" key="1">
    <citation type="submission" date="2018-11" db="EMBL/GenBank/DDBJ databases">
        <title>Tabrizicola sp. isolated from sediment of alpine lake.</title>
        <authorList>
            <person name="Liu Z."/>
        </authorList>
    </citation>
    <scope>NUCLEOTIDE SEQUENCE [LARGE SCALE GENOMIC DNA]</scope>
    <source>
        <strain evidence="1 2">DRYC-M-16</strain>
    </source>
</reference>
<organism evidence="1 2">
    <name type="scientific">Pseudotabrizicola sediminis</name>
    <dbReference type="NCBI Taxonomy" id="2486418"/>
    <lineage>
        <taxon>Bacteria</taxon>
        <taxon>Pseudomonadati</taxon>
        <taxon>Pseudomonadota</taxon>
        <taxon>Alphaproteobacteria</taxon>
        <taxon>Rhodobacterales</taxon>
        <taxon>Paracoccaceae</taxon>
        <taxon>Pseudotabrizicola</taxon>
    </lineage>
</organism>
<name>A0ABY2KLX3_9RHOB</name>
<protein>
    <submittedName>
        <fullName evidence="1">Uncharacterized protein</fullName>
    </submittedName>
</protein>
<gene>
    <name evidence="1" type="ORF">EEB11_17520</name>
</gene>
<sequence length="137" mass="15117">MACSKMFYDHAPLTRFQNGTIQPLHPQNRYRPARRTQSSAVDLARVMAGQTPGFDQSYAQRAGGTFGLDSFSFGLCHPACAFLAGAFLLDLGGKTGPHRGALSLRQGTSLGLIGIRIRFRSRAQWHERQRRAQNDPA</sequence>
<evidence type="ECO:0000313" key="1">
    <source>
        <dbReference type="EMBL" id="TGD41700.1"/>
    </source>
</evidence>
<dbReference type="EMBL" id="RPEM01000016">
    <property type="protein sequence ID" value="TGD41700.1"/>
    <property type="molecule type" value="Genomic_DNA"/>
</dbReference>